<protein>
    <submittedName>
        <fullName evidence="1">Uncharacterized protein</fullName>
    </submittedName>
</protein>
<name>B2VRJ4_PYRTR</name>
<reference evidence="2" key="1">
    <citation type="journal article" date="2013" name="G3 (Bethesda)">
        <title>Comparative genomics of a plant-pathogenic fungus, Pyrenophora tritici-repentis, reveals transduplication and the impact of repeat elements on pathogenicity and population divergence.</title>
        <authorList>
            <person name="Manning V.A."/>
            <person name="Pandelova I."/>
            <person name="Dhillon B."/>
            <person name="Wilhelm L.J."/>
            <person name="Goodwin S.B."/>
            <person name="Berlin A.M."/>
            <person name="Figueroa M."/>
            <person name="Freitag M."/>
            <person name="Hane J.K."/>
            <person name="Henrissat B."/>
            <person name="Holman W.H."/>
            <person name="Kodira C.D."/>
            <person name="Martin J."/>
            <person name="Oliver R.P."/>
            <person name="Robbertse B."/>
            <person name="Schackwitz W."/>
            <person name="Schwartz D.C."/>
            <person name="Spatafora J.W."/>
            <person name="Turgeon B.G."/>
            <person name="Yandava C."/>
            <person name="Young S."/>
            <person name="Zhou S."/>
            <person name="Zeng Q."/>
            <person name="Grigoriev I.V."/>
            <person name="Ma L.-J."/>
            <person name="Ciuffetti L.M."/>
        </authorList>
    </citation>
    <scope>NUCLEOTIDE SEQUENCE [LARGE SCALE GENOMIC DNA]</scope>
    <source>
        <strain evidence="2">Pt-1C-BFP</strain>
    </source>
</reference>
<evidence type="ECO:0000313" key="1">
    <source>
        <dbReference type="EMBL" id="EDU39492.1"/>
    </source>
</evidence>
<accession>B2VRJ4</accession>
<dbReference type="InterPro" id="IPR036770">
    <property type="entry name" value="Ankyrin_rpt-contain_sf"/>
</dbReference>
<gene>
    <name evidence="1" type="ORF">PTRG_00054</name>
</gene>
<evidence type="ECO:0000313" key="2">
    <source>
        <dbReference type="Proteomes" id="UP000001471"/>
    </source>
</evidence>
<dbReference type="InParanoid" id="B2VRJ4"/>
<proteinExistence type="predicted"/>
<dbReference type="Gene3D" id="1.25.40.20">
    <property type="entry name" value="Ankyrin repeat-containing domain"/>
    <property type="match status" value="1"/>
</dbReference>
<organism evidence="1 2">
    <name type="scientific">Pyrenophora tritici-repentis (strain Pt-1C-BFP)</name>
    <name type="common">Wheat tan spot fungus</name>
    <name type="synonym">Drechslera tritici-repentis</name>
    <dbReference type="NCBI Taxonomy" id="426418"/>
    <lineage>
        <taxon>Eukaryota</taxon>
        <taxon>Fungi</taxon>
        <taxon>Dikarya</taxon>
        <taxon>Ascomycota</taxon>
        <taxon>Pezizomycotina</taxon>
        <taxon>Dothideomycetes</taxon>
        <taxon>Pleosporomycetidae</taxon>
        <taxon>Pleosporales</taxon>
        <taxon>Pleosporineae</taxon>
        <taxon>Pleosporaceae</taxon>
        <taxon>Pyrenophora</taxon>
    </lineage>
</organism>
<dbReference type="SUPFAM" id="SSF48403">
    <property type="entry name" value="Ankyrin repeat"/>
    <property type="match status" value="1"/>
</dbReference>
<dbReference type="HOGENOM" id="CLU_1856321_0_0_1"/>
<dbReference type="OrthoDB" id="3668008at2759"/>
<dbReference type="EMBL" id="DS231615">
    <property type="protein sequence ID" value="EDU39492.1"/>
    <property type="molecule type" value="Genomic_DNA"/>
</dbReference>
<sequence length="138" mass="15260">MHTILDYIEAMVDFLMNLASNKSQPTPPTIITSPAKHLCDDKKFCYLICGLRAAVSRGWLQTAKLLLDQGADANGVREEIDDRPGTAVRLAVVRDNVDMVMLLLVYGAVVPGDMVVYPKANSVMARVAREAWEQQQRG</sequence>
<dbReference type="Proteomes" id="UP000001471">
    <property type="component" value="Unassembled WGS sequence"/>
</dbReference>
<dbReference type="AlphaFoldDB" id="B2VRJ4"/>